<comment type="caution">
    <text evidence="6">The sequence shown here is derived from an EMBL/GenBank/DDBJ whole genome shotgun (WGS) entry which is preliminary data.</text>
</comment>
<gene>
    <name evidence="6" type="ORF">MKW94_003129</name>
</gene>
<keyword evidence="2" id="KW-1015">Disulfide bond</keyword>
<dbReference type="FunFam" id="1.20.140.40:FF:000002">
    <property type="entry name" value="Putative invertase inhibitor"/>
    <property type="match status" value="1"/>
</dbReference>
<comment type="similarity">
    <text evidence="3">Belongs to the PMEI family.</text>
</comment>
<evidence type="ECO:0000256" key="3">
    <source>
        <dbReference type="ARBA" id="ARBA00038471"/>
    </source>
</evidence>
<dbReference type="NCBIfam" id="TIGR01614">
    <property type="entry name" value="PME_inhib"/>
    <property type="match status" value="1"/>
</dbReference>
<evidence type="ECO:0000256" key="4">
    <source>
        <dbReference type="SAM" id="Phobius"/>
    </source>
</evidence>
<keyword evidence="7" id="KW-1185">Reference proteome</keyword>
<dbReference type="PANTHER" id="PTHR35357">
    <property type="entry name" value="OS02G0537100 PROTEIN"/>
    <property type="match status" value="1"/>
</dbReference>
<feature type="domain" description="Pectinesterase inhibitor" evidence="5">
    <location>
        <begin position="28"/>
        <end position="182"/>
    </location>
</feature>
<dbReference type="InterPro" id="IPR006501">
    <property type="entry name" value="Pectinesterase_inhib_dom"/>
</dbReference>
<feature type="transmembrane region" description="Helical" evidence="4">
    <location>
        <begin position="7"/>
        <end position="27"/>
    </location>
</feature>
<dbReference type="GO" id="GO:0005576">
    <property type="term" value="C:extracellular region"/>
    <property type="evidence" value="ECO:0007669"/>
    <property type="project" value="UniProtKB-ARBA"/>
</dbReference>
<dbReference type="SUPFAM" id="SSF101148">
    <property type="entry name" value="Plant invertase/pectin methylesterase inhibitor"/>
    <property type="match status" value="1"/>
</dbReference>
<dbReference type="EMBL" id="JAJJMA010110295">
    <property type="protein sequence ID" value="MCL7031247.1"/>
    <property type="molecule type" value="Genomic_DNA"/>
</dbReference>
<evidence type="ECO:0000259" key="5">
    <source>
        <dbReference type="SMART" id="SM00856"/>
    </source>
</evidence>
<evidence type="ECO:0000256" key="2">
    <source>
        <dbReference type="ARBA" id="ARBA00023157"/>
    </source>
</evidence>
<keyword evidence="1" id="KW-0732">Signal</keyword>
<dbReference type="AlphaFoldDB" id="A0AA41V456"/>
<reference evidence="6" key="1">
    <citation type="submission" date="2022-03" db="EMBL/GenBank/DDBJ databases">
        <title>A functionally conserved STORR gene fusion in Papaver species that diverged 16.8 million years ago.</title>
        <authorList>
            <person name="Catania T."/>
        </authorList>
    </citation>
    <scope>NUCLEOTIDE SEQUENCE</scope>
    <source>
        <strain evidence="6">S-191538</strain>
    </source>
</reference>
<name>A0AA41V456_PAPNU</name>
<dbReference type="PANTHER" id="PTHR35357:SF8">
    <property type="entry name" value="OS01G0111000 PROTEIN"/>
    <property type="match status" value="1"/>
</dbReference>
<dbReference type="InterPro" id="IPR035513">
    <property type="entry name" value="Invertase/methylesterase_inhib"/>
</dbReference>
<dbReference type="GO" id="GO:0004857">
    <property type="term" value="F:enzyme inhibitor activity"/>
    <property type="evidence" value="ECO:0007669"/>
    <property type="project" value="InterPro"/>
</dbReference>
<accession>A0AA41V456</accession>
<evidence type="ECO:0000256" key="1">
    <source>
        <dbReference type="ARBA" id="ARBA00022729"/>
    </source>
</evidence>
<dbReference type="CDD" id="cd15795">
    <property type="entry name" value="PMEI-Pla_a_1_like"/>
    <property type="match status" value="1"/>
</dbReference>
<dbReference type="Gene3D" id="1.20.140.40">
    <property type="entry name" value="Invertase/pectin methylesterase inhibitor family protein"/>
    <property type="match status" value="1"/>
</dbReference>
<dbReference type="InterPro" id="IPR034088">
    <property type="entry name" value="Pla_a_1-like"/>
</dbReference>
<keyword evidence="4" id="KW-0472">Membrane</keyword>
<sequence length="187" mass="20329">MNQSISLFSLFSLIFHLFLIVILYGAIVNGDIIGDLCKNVSTDDPQLSYSFCVSSLEANPLSKTSDIFGLAVISMELCSNNASYIQTYIDSILKDGKVEPEARGCLGDCKEFYSMAFSDVQTSMTAFSAKDYGTALIYLSSAMATAGTCKDGFTDAGIDFGPLNKQYNDFFLLHIISLGIVSKIEHP</sequence>
<keyword evidence="4" id="KW-1133">Transmembrane helix</keyword>
<dbReference type="Proteomes" id="UP001177140">
    <property type="component" value="Unassembled WGS sequence"/>
</dbReference>
<dbReference type="SMART" id="SM00856">
    <property type="entry name" value="PMEI"/>
    <property type="match status" value="1"/>
</dbReference>
<protein>
    <recommendedName>
        <fullName evidence="5">Pectinesterase inhibitor domain-containing protein</fullName>
    </recommendedName>
</protein>
<evidence type="ECO:0000313" key="7">
    <source>
        <dbReference type="Proteomes" id="UP001177140"/>
    </source>
</evidence>
<proteinExistence type="inferred from homology"/>
<keyword evidence="4" id="KW-0812">Transmembrane</keyword>
<dbReference type="Pfam" id="PF04043">
    <property type="entry name" value="PMEI"/>
    <property type="match status" value="1"/>
</dbReference>
<organism evidence="6 7">
    <name type="scientific">Papaver nudicaule</name>
    <name type="common">Iceland poppy</name>
    <dbReference type="NCBI Taxonomy" id="74823"/>
    <lineage>
        <taxon>Eukaryota</taxon>
        <taxon>Viridiplantae</taxon>
        <taxon>Streptophyta</taxon>
        <taxon>Embryophyta</taxon>
        <taxon>Tracheophyta</taxon>
        <taxon>Spermatophyta</taxon>
        <taxon>Magnoliopsida</taxon>
        <taxon>Ranunculales</taxon>
        <taxon>Papaveraceae</taxon>
        <taxon>Papaveroideae</taxon>
        <taxon>Papaver</taxon>
    </lineage>
</organism>
<evidence type="ECO:0000313" key="6">
    <source>
        <dbReference type="EMBL" id="MCL7031247.1"/>
    </source>
</evidence>